<accession>A0ABD3MQV0</accession>
<proteinExistence type="predicted"/>
<dbReference type="InterPro" id="IPR001579">
    <property type="entry name" value="Glyco_hydro_18_chit_AS"/>
</dbReference>
<organism evidence="6 7">
    <name type="scientific">Discostella pseudostelligera</name>
    <dbReference type="NCBI Taxonomy" id="259834"/>
    <lineage>
        <taxon>Eukaryota</taxon>
        <taxon>Sar</taxon>
        <taxon>Stramenopiles</taxon>
        <taxon>Ochrophyta</taxon>
        <taxon>Bacillariophyta</taxon>
        <taxon>Coscinodiscophyceae</taxon>
        <taxon>Thalassiosirophycidae</taxon>
        <taxon>Stephanodiscales</taxon>
        <taxon>Stephanodiscaceae</taxon>
        <taxon>Discostella</taxon>
    </lineage>
</organism>
<dbReference type="InterPro" id="IPR050314">
    <property type="entry name" value="Glycosyl_Hydrlase_18"/>
</dbReference>
<evidence type="ECO:0000259" key="5">
    <source>
        <dbReference type="PROSITE" id="PS51910"/>
    </source>
</evidence>
<reference evidence="6 7" key="1">
    <citation type="submission" date="2024-10" db="EMBL/GenBank/DDBJ databases">
        <title>Updated reference genomes for cyclostephanoid diatoms.</title>
        <authorList>
            <person name="Roberts W.R."/>
            <person name="Alverson A.J."/>
        </authorList>
    </citation>
    <scope>NUCLEOTIDE SEQUENCE [LARGE SCALE GENOMIC DNA]</scope>
    <source>
        <strain evidence="6 7">AJA232-27</strain>
    </source>
</reference>
<gene>
    <name evidence="6" type="ORF">ACHAWU_002762</name>
</gene>
<dbReference type="Gene3D" id="3.20.20.80">
    <property type="entry name" value="Glycosidases"/>
    <property type="match status" value="1"/>
</dbReference>
<dbReference type="PANTHER" id="PTHR11177">
    <property type="entry name" value="CHITINASE"/>
    <property type="match status" value="1"/>
</dbReference>
<dbReference type="EMBL" id="JALLBG020000089">
    <property type="protein sequence ID" value="KAL3766047.1"/>
    <property type="molecule type" value="Genomic_DNA"/>
</dbReference>
<dbReference type="PANTHER" id="PTHR11177:SF317">
    <property type="entry name" value="CHITINASE 12-RELATED"/>
    <property type="match status" value="1"/>
</dbReference>
<dbReference type="Gene3D" id="3.10.50.10">
    <property type="match status" value="1"/>
</dbReference>
<evidence type="ECO:0000256" key="2">
    <source>
        <dbReference type="ARBA" id="ARBA00023295"/>
    </source>
</evidence>
<evidence type="ECO:0000313" key="6">
    <source>
        <dbReference type="EMBL" id="KAL3766047.1"/>
    </source>
</evidence>
<dbReference type="AlphaFoldDB" id="A0ABD3MQV0"/>
<dbReference type="InterPro" id="IPR017853">
    <property type="entry name" value="GH"/>
</dbReference>
<keyword evidence="2 3" id="KW-0326">Glycosidase</keyword>
<evidence type="ECO:0000256" key="1">
    <source>
        <dbReference type="ARBA" id="ARBA00022801"/>
    </source>
</evidence>
<dbReference type="PROSITE" id="PS01095">
    <property type="entry name" value="GH18_1"/>
    <property type="match status" value="1"/>
</dbReference>
<sequence length="886" mass="95779">MVNNSTNTMILASLHAARCTRSWLPVLLLLLGGQKINRLVSGHGYLSSPRSRNLLAYEETVWWPLTENDPAPETCPQCLNKGGTAGACGIAGDRNYDTPKNALGGPMPTMPQATYTQGQDIIVNVTLTAHHKGHFIFSACPVLSAGDIPSLDCFAQHRLIFVEDMIYGANADPNYPERAYIAPMTDPNYVPDYSASNALIEYSFKMQLPQDVYGDLVLIQWYYLTANSCFHDGYLEYNWPEAWVGNTGTSTSHCGEVSPDGGAVPEQFWNCAEVKIIQDPSIIVAPSPTPPVTAPTTTMTTATATTGAVESSTSASVAIPSTTQTTSVLTDISSSSSSSTATHGKTIIGYYASWQWYDRNQKAAPENMDFTKLQRVNFAFFQTDTQGNIWGTDSWADPNVLFGPYNWNPTEGSKEYCSWDSPTERACSHHNYELGLIHLVHAAGAEIYPSIGGWTLSDAFPAMAASATARATFAENCVKLISDYGFDGIDIDWEYPGYAEHSGTTSDRDNFNLLLSDVRAKLDELGAQTGKFYGLTAALPCGPSNIANMDIAHVASTLSELNLMTYDFHGAFSETTGTNAPIYFQGWGEDDFDVHSCVENWMASGVSREKINIGLPFYGRSFAGATGLNQAHSGADQIAWGIDDGTPQYFNIVAQLPYMTSVWDKTTWTQYAYFENGGLVSFDNENAICAKVQYANENNLGGFIIWELSGDLMDDLSTPLLDVTNTKLNNPDFNCGEPGIYPADGGDLPSVIQAPVSSPGSSPTPDTSTSSVSFPSTSTSESSPDGSESAYLQCGGAGSTFNVADSKSLDLSFGYELHRQSGVPLSTALTELKSTMLESIAEQLDCAGTSSAVRRLQSAILEASQVYVKAIESSQPELPQNGEFFR</sequence>
<keyword evidence="7" id="KW-1185">Reference proteome</keyword>
<protein>
    <recommendedName>
        <fullName evidence="5">GH18 domain-containing protein</fullName>
    </recommendedName>
</protein>
<name>A0ABD3MQV0_9STRA</name>
<feature type="compositionally biased region" description="Low complexity" evidence="4">
    <location>
        <begin position="755"/>
        <end position="789"/>
    </location>
</feature>
<dbReference type="Proteomes" id="UP001530293">
    <property type="component" value="Unassembled WGS sequence"/>
</dbReference>
<dbReference type="SMART" id="SM00636">
    <property type="entry name" value="Glyco_18"/>
    <property type="match status" value="1"/>
</dbReference>
<dbReference type="InterPro" id="IPR011583">
    <property type="entry name" value="Chitinase_II/V-like_cat"/>
</dbReference>
<comment type="caution">
    <text evidence="6">The sequence shown here is derived from an EMBL/GenBank/DDBJ whole genome shotgun (WGS) entry which is preliminary data.</text>
</comment>
<dbReference type="SUPFAM" id="SSF51445">
    <property type="entry name" value="(Trans)glycosidases"/>
    <property type="match status" value="1"/>
</dbReference>
<dbReference type="Pfam" id="PF03067">
    <property type="entry name" value="LPMO_10"/>
    <property type="match status" value="1"/>
</dbReference>
<dbReference type="InterPro" id="IPR001223">
    <property type="entry name" value="Glyco_hydro18_cat"/>
</dbReference>
<dbReference type="InterPro" id="IPR004302">
    <property type="entry name" value="Cellulose/chitin-bd_N"/>
</dbReference>
<evidence type="ECO:0000256" key="3">
    <source>
        <dbReference type="RuleBase" id="RU000489"/>
    </source>
</evidence>
<keyword evidence="1 3" id="KW-0378">Hydrolase</keyword>
<dbReference type="Pfam" id="PF00704">
    <property type="entry name" value="Glyco_hydro_18"/>
    <property type="match status" value="1"/>
</dbReference>
<evidence type="ECO:0000313" key="7">
    <source>
        <dbReference type="Proteomes" id="UP001530293"/>
    </source>
</evidence>
<dbReference type="GO" id="GO:0016798">
    <property type="term" value="F:hydrolase activity, acting on glycosyl bonds"/>
    <property type="evidence" value="ECO:0007669"/>
    <property type="project" value="UniProtKB-KW"/>
</dbReference>
<dbReference type="PROSITE" id="PS51910">
    <property type="entry name" value="GH18_2"/>
    <property type="match status" value="1"/>
</dbReference>
<feature type="domain" description="GH18" evidence="5">
    <location>
        <begin position="345"/>
        <end position="731"/>
    </location>
</feature>
<feature type="region of interest" description="Disordered" evidence="4">
    <location>
        <begin position="738"/>
        <end position="791"/>
    </location>
</feature>
<dbReference type="InterPro" id="IPR029070">
    <property type="entry name" value="Chitinase_insertion_sf"/>
</dbReference>
<evidence type="ECO:0000256" key="4">
    <source>
        <dbReference type="SAM" id="MobiDB-lite"/>
    </source>
</evidence>
<dbReference type="SUPFAM" id="SSF54556">
    <property type="entry name" value="Chitinase insertion domain"/>
    <property type="match status" value="1"/>
</dbReference>